<keyword evidence="3" id="KW-1185">Reference proteome</keyword>
<reference evidence="2 3" key="1">
    <citation type="submission" date="2016-11" db="EMBL/GenBank/DDBJ databases">
        <title>Study of marine rhodopsin-containing bacteria.</title>
        <authorList>
            <person name="Yoshizawa S."/>
            <person name="Kumagai Y."/>
            <person name="Kogure K."/>
        </authorList>
    </citation>
    <scope>NUCLEOTIDE SEQUENCE [LARGE SCALE GENOMIC DNA]</scope>
    <source>
        <strain evidence="2 3">SG-29</strain>
    </source>
</reference>
<dbReference type="EMBL" id="MQWB01000011">
    <property type="protein sequence ID" value="OZC01273.1"/>
    <property type="molecule type" value="Genomic_DNA"/>
</dbReference>
<gene>
    <name evidence="2" type="ORF">BSZ36_17655</name>
</gene>
<protein>
    <submittedName>
        <fullName evidence="2">Uncharacterized protein</fullName>
    </submittedName>
</protein>
<dbReference type="InParanoid" id="A0A259TU58"/>
<comment type="caution">
    <text evidence="2">The sequence shown here is derived from an EMBL/GenBank/DDBJ whole genome shotgun (WGS) entry which is preliminary data.</text>
</comment>
<evidence type="ECO:0000256" key="1">
    <source>
        <dbReference type="SAM" id="MobiDB-lite"/>
    </source>
</evidence>
<name>A0A259TU58_9BACT</name>
<feature type="region of interest" description="Disordered" evidence="1">
    <location>
        <begin position="61"/>
        <end position="112"/>
    </location>
</feature>
<feature type="compositionally biased region" description="Polar residues" evidence="1">
    <location>
        <begin position="62"/>
        <end position="76"/>
    </location>
</feature>
<proteinExistence type="predicted"/>
<organism evidence="2 3">
    <name type="scientific">Rubricoccus marinus</name>
    <dbReference type="NCBI Taxonomy" id="716817"/>
    <lineage>
        <taxon>Bacteria</taxon>
        <taxon>Pseudomonadati</taxon>
        <taxon>Rhodothermota</taxon>
        <taxon>Rhodothermia</taxon>
        <taxon>Rhodothermales</taxon>
        <taxon>Rubricoccaceae</taxon>
        <taxon>Rubricoccus</taxon>
    </lineage>
</organism>
<dbReference type="Proteomes" id="UP000216446">
    <property type="component" value="Unassembled WGS sequence"/>
</dbReference>
<sequence>MFLTVTALALWGYNASLVARGLSASADDEVAAPPVPVHQRSSRPLFGVGYPDPFEPLAFSSPDHTVTWDPTTSGANVSPGGTAPGADTPPQASPATPSYEPPFGWQPEPYAEPPPPLALRGVVGRRALIADMEGTVHLLAPGDTLAGATLQRVGDGEAHLTFSGSPFTLSL</sequence>
<accession>A0A259TU58</accession>
<evidence type="ECO:0000313" key="2">
    <source>
        <dbReference type="EMBL" id="OZC01273.1"/>
    </source>
</evidence>
<dbReference type="AlphaFoldDB" id="A0A259TU58"/>
<evidence type="ECO:0000313" key="3">
    <source>
        <dbReference type="Proteomes" id="UP000216446"/>
    </source>
</evidence>
<feature type="compositionally biased region" description="Low complexity" evidence="1">
    <location>
        <begin position="79"/>
        <end position="90"/>
    </location>
</feature>